<keyword evidence="1" id="KW-0472">Membrane</keyword>
<feature type="transmembrane region" description="Helical" evidence="1">
    <location>
        <begin position="195"/>
        <end position="215"/>
    </location>
</feature>
<feature type="transmembrane region" description="Helical" evidence="1">
    <location>
        <begin position="42"/>
        <end position="64"/>
    </location>
</feature>
<accession>C2Y2H3</accession>
<keyword evidence="1" id="KW-0812">Transmembrane</keyword>
<dbReference type="Proteomes" id="UP000001753">
    <property type="component" value="Chromosome"/>
</dbReference>
<gene>
    <name evidence="2" type="ORF">bcere0026_51700</name>
</gene>
<name>C2Y2H3_BACMY</name>
<comment type="caution">
    <text evidence="2">The sequence shown here is derived from an EMBL/GenBank/DDBJ whole genome shotgun (WGS) entry which is preliminary data.</text>
</comment>
<dbReference type="AlphaFoldDB" id="C2Y2H3"/>
<protein>
    <submittedName>
        <fullName evidence="2">Uncharacterized protein</fullName>
    </submittedName>
</protein>
<dbReference type="HOGENOM" id="CLU_1003442_0_0_9"/>
<feature type="transmembrane region" description="Helical" evidence="1">
    <location>
        <begin position="159"/>
        <end position="183"/>
    </location>
</feature>
<evidence type="ECO:0000256" key="1">
    <source>
        <dbReference type="SAM" id="Phobius"/>
    </source>
</evidence>
<dbReference type="RefSeq" id="WP_002068753.1">
    <property type="nucleotide sequence ID" value="NZ_CM000737.1"/>
</dbReference>
<organism evidence="2">
    <name type="scientific">Bacillus mycoides</name>
    <dbReference type="NCBI Taxonomy" id="1405"/>
    <lineage>
        <taxon>Bacteria</taxon>
        <taxon>Bacillati</taxon>
        <taxon>Bacillota</taxon>
        <taxon>Bacilli</taxon>
        <taxon>Bacillales</taxon>
        <taxon>Bacillaceae</taxon>
        <taxon>Bacillus</taxon>
        <taxon>Bacillus cereus group</taxon>
    </lineage>
</organism>
<evidence type="ECO:0000313" key="2">
    <source>
        <dbReference type="EMBL" id="EEL67865.1"/>
    </source>
</evidence>
<reference evidence="2" key="1">
    <citation type="journal article" date="2012" name="Genome Res.">
        <title>Genomic characterization of the Bacillus cereus sensu lato species: Backdrop to the evolution of Bacillus anthracis.</title>
        <authorList>
            <person name="Zwick M.E."/>
            <person name="Joseph S.J."/>
            <person name="Didelot X."/>
            <person name="Chen P.E."/>
            <person name="Bishop-Lilly K.A."/>
            <person name="Stewart A.C."/>
            <person name="Willner K."/>
            <person name="Nolan N."/>
            <person name="Lentz S."/>
            <person name="Thomason M.K."/>
            <person name="Sozhamannan S."/>
            <person name="Mateczun A.J."/>
            <person name="Du L."/>
            <person name="Read T.D."/>
        </authorList>
    </citation>
    <scope>NUCLEOTIDE SEQUENCE [LARGE SCALE GENOMIC DNA]</scope>
    <source>
        <strain evidence="2">AH603</strain>
    </source>
</reference>
<keyword evidence="1" id="KW-1133">Transmembrane helix</keyword>
<dbReference type="EMBL" id="ACMP01000145">
    <property type="protein sequence ID" value="EEL67865.1"/>
    <property type="molecule type" value="Genomic_DNA"/>
</dbReference>
<feature type="transmembrane region" description="Helical" evidence="1">
    <location>
        <begin position="76"/>
        <end position="93"/>
    </location>
</feature>
<proteinExistence type="predicted"/>
<feature type="transmembrane region" description="Helical" evidence="1">
    <location>
        <begin position="6"/>
        <end position="22"/>
    </location>
</feature>
<feature type="transmembrane region" description="Helical" evidence="1">
    <location>
        <begin position="128"/>
        <end position="147"/>
    </location>
</feature>
<sequence length="277" mass="33014">MFSTREYSIILWLSIIVIFALFKNGKQIGLSLLIVIKAFFNLLKNIASILIIAYLLLIVYLLFYLKIMELEMIKDYVIWIFAAFIPAVYKVVIHRDVSIFKMLKDLFKFSIFYMFIISEYTCNFWLESIIIVPISFILILISSFINIENKAEYKQLKKMINVLLAILGFIILYYAMISFIGSFKDVEKIIFWEKLFFEIIIFCLHIPILYFSQIFSITEQIILKTNLIWDSKKKNKAMIFLLLKSRFKKERLNDFYEIILANKRVNNIRELKDLINN</sequence>